<dbReference type="SUPFAM" id="SSF81301">
    <property type="entry name" value="Nucleotidyltransferase"/>
    <property type="match status" value="1"/>
</dbReference>
<organism evidence="1 2">
    <name type="scientific">Rhodanobacter glycinis</name>
    <dbReference type="NCBI Taxonomy" id="582702"/>
    <lineage>
        <taxon>Bacteria</taxon>
        <taxon>Pseudomonadati</taxon>
        <taxon>Pseudomonadota</taxon>
        <taxon>Gammaproteobacteria</taxon>
        <taxon>Lysobacterales</taxon>
        <taxon>Rhodanobacteraceae</taxon>
        <taxon>Rhodanobacter</taxon>
    </lineage>
</organism>
<dbReference type="Gene3D" id="3.30.460.40">
    <property type="match status" value="1"/>
</dbReference>
<evidence type="ECO:0000313" key="1">
    <source>
        <dbReference type="EMBL" id="TPG10780.1"/>
    </source>
</evidence>
<dbReference type="InterPro" id="IPR043519">
    <property type="entry name" value="NT_sf"/>
</dbReference>
<gene>
    <name evidence="1" type="ORF">EAH88_06535</name>
</gene>
<proteinExistence type="predicted"/>
<reference evidence="1 2" key="1">
    <citation type="journal article" date="2019" name="Environ. Microbiol.">
        <title>Species interactions and distinct microbial communities in high Arctic permafrost affected cryosols are associated with the CH4 and CO2 gas fluxes.</title>
        <authorList>
            <person name="Altshuler I."/>
            <person name="Hamel J."/>
            <person name="Turney S."/>
            <person name="Magnuson E."/>
            <person name="Levesque R."/>
            <person name="Greer C."/>
            <person name="Whyte L.G."/>
        </authorList>
    </citation>
    <scope>NUCLEOTIDE SEQUENCE [LARGE SCALE GENOMIC DNA]</scope>
    <source>
        <strain evidence="1 2">S13Y</strain>
    </source>
</reference>
<evidence type="ECO:0000313" key="2">
    <source>
        <dbReference type="Proteomes" id="UP000319486"/>
    </source>
</evidence>
<dbReference type="AlphaFoldDB" id="A0A502FQ18"/>
<accession>A0A502FQ18</accession>
<dbReference type="Proteomes" id="UP000319486">
    <property type="component" value="Unassembled WGS sequence"/>
</dbReference>
<keyword evidence="2" id="KW-1185">Reference proteome</keyword>
<dbReference type="OrthoDB" id="8447821at2"/>
<dbReference type="RefSeq" id="WP_140650331.1">
    <property type="nucleotide sequence ID" value="NZ_RCZB01000001.1"/>
</dbReference>
<name>A0A502FQ18_9GAMM</name>
<protein>
    <recommendedName>
        <fullName evidence="3">Nucleotidyl transferase AbiEii toxin, Type IV TA system</fullName>
    </recommendedName>
</protein>
<dbReference type="EMBL" id="RCZO01000002">
    <property type="protein sequence ID" value="TPG10780.1"/>
    <property type="molecule type" value="Genomic_DNA"/>
</dbReference>
<evidence type="ECO:0008006" key="3">
    <source>
        <dbReference type="Google" id="ProtNLM"/>
    </source>
</evidence>
<sequence>MNASAHVDTAVVVREVLALAVPDLHRCCRDPWFLIGSGAAWLAGASVTVADLDVLTSRRDAETLIGHWQARLQTTQASAGAERFRSRFARFGFPGLAVEVMGGLEVSGEAGWEPVAVAEIVMVDVAGLDVSTPSVAEQIRVLESFGRPKDLQRAVLLKRLCEERL</sequence>
<comment type="caution">
    <text evidence="1">The sequence shown here is derived from an EMBL/GenBank/DDBJ whole genome shotgun (WGS) entry which is preliminary data.</text>
</comment>